<keyword evidence="4" id="KW-1185">Reference proteome</keyword>
<feature type="transmembrane region" description="Helical" evidence="2">
    <location>
        <begin position="93"/>
        <end position="114"/>
    </location>
</feature>
<accession>G5H5W5</accession>
<sequence>MSEKSRHSVSEEWHEAAAADGCVPGTSGTSGVSGASGMASHGRGHASEIPASGRDNVSGDAETPRPKRPSWVERNVAQVLSGNILTRAEVRRMYPYVLFIAVLMFLYIANGYHIQKLHRRHDRISEQIKELRSRSLTLSSIRMTATRQSEIIKELEARGIPLQESLTPPKIIDK</sequence>
<keyword evidence="2" id="KW-0812">Transmembrane</keyword>
<protein>
    <recommendedName>
        <fullName evidence="5">Cell division protein FtsL</fullName>
    </recommendedName>
</protein>
<feature type="compositionally biased region" description="Basic and acidic residues" evidence="1">
    <location>
        <begin position="1"/>
        <end position="17"/>
    </location>
</feature>
<proteinExistence type="predicted"/>
<evidence type="ECO:0000256" key="2">
    <source>
        <dbReference type="SAM" id="Phobius"/>
    </source>
</evidence>
<feature type="region of interest" description="Disordered" evidence="1">
    <location>
        <begin position="1"/>
        <end position="68"/>
    </location>
</feature>
<dbReference type="STRING" id="742725.HMPREF9450_00325"/>
<organism evidence="3 4">
    <name type="scientific">Alistipes indistinctus YIT 12060</name>
    <dbReference type="NCBI Taxonomy" id="742725"/>
    <lineage>
        <taxon>Bacteria</taxon>
        <taxon>Pseudomonadati</taxon>
        <taxon>Bacteroidota</taxon>
        <taxon>Bacteroidia</taxon>
        <taxon>Bacteroidales</taxon>
        <taxon>Rikenellaceae</taxon>
        <taxon>Alistipes</taxon>
    </lineage>
</organism>
<reference evidence="3 4" key="1">
    <citation type="submission" date="2011-08" db="EMBL/GenBank/DDBJ databases">
        <title>The Genome Sequence of Alistipes indistinctus YIT 12060.</title>
        <authorList>
            <consortium name="The Broad Institute Genome Sequencing Platform"/>
            <person name="Earl A."/>
            <person name="Ward D."/>
            <person name="Feldgarden M."/>
            <person name="Gevers D."/>
            <person name="Morotomi M."/>
            <person name="Young S.K."/>
            <person name="Zeng Q."/>
            <person name="Gargeya S."/>
            <person name="Fitzgerald M."/>
            <person name="Haas B."/>
            <person name="Abouelleil A."/>
            <person name="Alvarado L."/>
            <person name="Arachchi H.M."/>
            <person name="Berlin A."/>
            <person name="Brown A."/>
            <person name="Chapman S.B."/>
            <person name="Chen Z."/>
            <person name="Dunbar C."/>
            <person name="Freedman E."/>
            <person name="Gearin G."/>
            <person name="Gellesch M."/>
            <person name="Goldberg J."/>
            <person name="Griggs A."/>
            <person name="Gujja S."/>
            <person name="Heiman D."/>
            <person name="Howarth C."/>
            <person name="Larson L."/>
            <person name="Lui A."/>
            <person name="MacDonald P.J.P."/>
            <person name="Montmayeur A."/>
            <person name="Murphy C."/>
            <person name="Neiman D."/>
            <person name="Pearson M."/>
            <person name="Priest M."/>
            <person name="Roberts A."/>
            <person name="Saif S."/>
            <person name="Shea T."/>
            <person name="Shenoy N."/>
            <person name="Sisk P."/>
            <person name="Stolte C."/>
            <person name="Sykes S."/>
            <person name="Wortman J."/>
            <person name="Nusbaum C."/>
            <person name="Birren B."/>
        </authorList>
    </citation>
    <scope>NUCLEOTIDE SEQUENCE [LARGE SCALE GENOMIC DNA]</scope>
    <source>
        <strain evidence="3 4">YIT 12060</strain>
    </source>
</reference>
<dbReference type="GeneID" id="92816747"/>
<name>G5H5W5_9BACT</name>
<keyword evidence="2" id="KW-1133">Transmembrane helix</keyword>
<dbReference type="Pfam" id="PF19579">
    <property type="entry name" value="FtsL_2"/>
    <property type="match status" value="1"/>
</dbReference>
<gene>
    <name evidence="3" type="ORF">HMPREF9450_00325</name>
</gene>
<dbReference type="AlphaFoldDB" id="G5H5W5"/>
<dbReference type="RefSeq" id="WP_009133131.1">
    <property type="nucleotide sequence ID" value="NZ_CP102250.1"/>
</dbReference>
<dbReference type="PATRIC" id="fig|742725.3.peg.367"/>
<evidence type="ECO:0000313" key="3">
    <source>
        <dbReference type="EMBL" id="EHB93059.1"/>
    </source>
</evidence>
<evidence type="ECO:0000313" key="4">
    <source>
        <dbReference type="Proteomes" id="UP000006008"/>
    </source>
</evidence>
<dbReference type="EMBL" id="ADLD01000004">
    <property type="protein sequence ID" value="EHB93059.1"/>
    <property type="molecule type" value="Genomic_DNA"/>
</dbReference>
<evidence type="ECO:0000256" key="1">
    <source>
        <dbReference type="SAM" id="MobiDB-lite"/>
    </source>
</evidence>
<feature type="compositionally biased region" description="Low complexity" evidence="1">
    <location>
        <begin position="25"/>
        <end position="40"/>
    </location>
</feature>
<keyword evidence="2" id="KW-0472">Membrane</keyword>
<dbReference type="HOGENOM" id="CLU_1536882_0_0_10"/>
<comment type="caution">
    <text evidence="3">The sequence shown here is derived from an EMBL/GenBank/DDBJ whole genome shotgun (WGS) entry which is preliminary data.</text>
</comment>
<dbReference type="eggNOG" id="ENOG50312MB">
    <property type="taxonomic scope" value="Bacteria"/>
</dbReference>
<dbReference type="InterPro" id="IPR045755">
    <property type="entry name" value="FtsL-like"/>
</dbReference>
<evidence type="ECO:0008006" key="5">
    <source>
        <dbReference type="Google" id="ProtNLM"/>
    </source>
</evidence>
<dbReference type="Proteomes" id="UP000006008">
    <property type="component" value="Unassembled WGS sequence"/>
</dbReference>